<keyword evidence="9" id="KW-1185">Reference proteome</keyword>
<evidence type="ECO:0000256" key="6">
    <source>
        <dbReference type="SAM" id="MobiDB-lite"/>
    </source>
</evidence>
<dbReference type="GO" id="GO:0016020">
    <property type="term" value="C:membrane"/>
    <property type="evidence" value="ECO:0007669"/>
    <property type="project" value="UniProtKB-SubCell"/>
</dbReference>
<dbReference type="InterPro" id="IPR005344">
    <property type="entry name" value="TMEM33/Pom33"/>
</dbReference>
<evidence type="ECO:0000313" key="8">
    <source>
        <dbReference type="EMBL" id="ODV80865.1"/>
    </source>
</evidence>
<dbReference type="Pfam" id="PF03661">
    <property type="entry name" value="TMEM33_Pom33"/>
    <property type="match status" value="1"/>
</dbReference>
<dbReference type="EMBL" id="KV453910">
    <property type="protein sequence ID" value="ODV80865.1"/>
    <property type="molecule type" value="Genomic_DNA"/>
</dbReference>
<dbReference type="AlphaFoldDB" id="A0A1E4SMZ3"/>
<dbReference type="GO" id="GO:0061024">
    <property type="term" value="P:membrane organization"/>
    <property type="evidence" value="ECO:0007669"/>
    <property type="project" value="TreeGrafter"/>
</dbReference>
<dbReference type="RefSeq" id="XP_020065987.1">
    <property type="nucleotide sequence ID" value="XM_020209393.1"/>
</dbReference>
<dbReference type="OrthoDB" id="5581259at2759"/>
<evidence type="ECO:0000256" key="1">
    <source>
        <dbReference type="ARBA" id="ARBA00004141"/>
    </source>
</evidence>
<keyword evidence="3 7" id="KW-0812">Transmembrane</keyword>
<reference evidence="9" key="1">
    <citation type="submission" date="2016-05" db="EMBL/GenBank/DDBJ databases">
        <title>Comparative genomics of biotechnologically important yeasts.</title>
        <authorList>
            <consortium name="DOE Joint Genome Institute"/>
            <person name="Riley R."/>
            <person name="Haridas S."/>
            <person name="Wolfe K.H."/>
            <person name="Lopes M.R."/>
            <person name="Hittinger C.T."/>
            <person name="Goker M."/>
            <person name="Salamov A."/>
            <person name="Wisecaver J."/>
            <person name="Long T.M."/>
            <person name="Aerts A.L."/>
            <person name="Barry K."/>
            <person name="Choi C."/>
            <person name="Clum A."/>
            <person name="Coughlan A.Y."/>
            <person name="Deshpande S."/>
            <person name="Douglass A.P."/>
            <person name="Hanson S.J."/>
            <person name="Klenk H.-P."/>
            <person name="Labutti K."/>
            <person name="Lapidus A."/>
            <person name="Lindquist E."/>
            <person name="Lipzen A."/>
            <person name="Meier-Kolthoff J.P."/>
            <person name="Ohm R.A."/>
            <person name="Otillar R.P."/>
            <person name="Pangilinan J."/>
            <person name="Peng Y."/>
            <person name="Rokas A."/>
            <person name="Rosa C.A."/>
            <person name="Scheuner C."/>
            <person name="Sibirny A.A."/>
            <person name="Slot J.C."/>
            <person name="Stielow J.B."/>
            <person name="Sun H."/>
            <person name="Kurtzman C.P."/>
            <person name="Blackwell M."/>
            <person name="Grigoriev I.V."/>
            <person name="Jeffries T.W."/>
        </authorList>
    </citation>
    <scope>NUCLEOTIDE SEQUENCE [LARGE SCALE GENOMIC DNA]</scope>
    <source>
        <strain evidence="9">NRRL Y-17324</strain>
    </source>
</reference>
<evidence type="ECO:0000313" key="9">
    <source>
        <dbReference type="Proteomes" id="UP000094285"/>
    </source>
</evidence>
<proteinExistence type="inferred from homology"/>
<evidence type="ECO:0000256" key="7">
    <source>
        <dbReference type="SAM" id="Phobius"/>
    </source>
</evidence>
<feature type="transmembrane region" description="Helical" evidence="7">
    <location>
        <begin position="79"/>
        <end position="100"/>
    </location>
</feature>
<comment type="subcellular location">
    <subcellularLocation>
        <location evidence="1">Membrane</location>
        <topology evidence="1">Multi-pass membrane protein</topology>
    </subcellularLocation>
</comment>
<evidence type="ECO:0000256" key="3">
    <source>
        <dbReference type="ARBA" id="ARBA00022692"/>
    </source>
</evidence>
<accession>A0A1E4SMZ3</accession>
<evidence type="ECO:0000256" key="2">
    <source>
        <dbReference type="ARBA" id="ARBA00007322"/>
    </source>
</evidence>
<dbReference type="GO" id="GO:0005783">
    <property type="term" value="C:endoplasmic reticulum"/>
    <property type="evidence" value="ECO:0007669"/>
    <property type="project" value="TreeGrafter"/>
</dbReference>
<dbReference type="PANTHER" id="PTHR12703:SF4">
    <property type="entry name" value="TRANSMEMBRANE PROTEIN 33"/>
    <property type="match status" value="1"/>
</dbReference>
<gene>
    <name evidence="8" type="ORF">CANTADRAFT_46909</name>
</gene>
<keyword evidence="4 7" id="KW-1133">Transmembrane helix</keyword>
<evidence type="ECO:0000256" key="5">
    <source>
        <dbReference type="ARBA" id="ARBA00023136"/>
    </source>
</evidence>
<feature type="region of interest" description="Disordered" evidence="6">
    <location>
        <begin position="1"/>
        <end position="31"/>
    </location>
</feature>
<evidence type="ECO:0000256" key="4">
    <source>
        <dbReference type="ARBA" id="ARBA00022989"/>
    </source>
</evidence>
<feature type="transmembrane region" description="Helical" evidence="7">
    <location>
        <begin position="49"/>
        <end position="67"/>
    </location>
</feature>
<keyword evidence="5 7" id="KW-0472">Membrane</keyword>
<organism evidence="8 9">
    <name type="scientific">Suhomyces tanzawaensis NRRL Y-17324</name>
    <dbReference type="NCBI Taxonomy" id="984487"/>
    <lineage>
        <taxon>Eukaryota</taxon>
        <taxon>Fungi</taxon>
        <taxon>Dikarya</taxon>
        <taxon>Ascomycota</taxon>
        <taxon>Saccharomycotina</taxon>
        <taxon>Pichiomycetes</taxon>
        <taxon>Debaryomycetaceae</taxon>
        <taxon>Suhomyces</taxon>
    </lineage>
</organism>
<dbReference type="GeneID" id="30983529"/>
<feature type="transmembrane region" description="Helical" evidence="7">
    <location>
        <begin position="120"/>
        <end position="145"/>
    </location>
</feature>
<evidence type="ECO:0008006" key="10">
    <source>
        <dbReference type="Google" id="ProtNLM"/>
    </source>
</evidence>
<dbReference type="STRING" id="984487.A0A1E4SMZ3"/>
<dbReference type="GO" id="GO:0071786">
    <property type="term" value="P:endoplasmic reticulum tubular network organization"/>
    <property type="evidence" value="ECO:0007669"/>
    <property type="project" value="TreeGrafter"/>
</dbReference>
<dbReference type="InterPro" id="IPR051645">
    <property type="entry name" value="PER33/POM33_regulator"/>
</dbReference>
<protein>
    <recommendedName>
        <fullName evidence="10">Pore membrane protein of 33 kDa</fullName>
    </recommendedName>
</protein>
<sequence length="280" mass="31777">MSDVPPPKVEVPEETTSKQAPASSGASSGASKPGFNQELLIKTVQTLQFAWFVGHLLTLTGIFFYSLTYIKIGVRAYKFWYTVALFGILESFGILIFQIFQKSGSNVFSVLKNDNSQFFLLSAALLFLRPYVLLTLLPFALYSVFHSLAYIQTYLLPVFGLDKHAISKTIGDFVANNNVKSVQLGSVIEVYAYVWLFVRLLTFRRRSLVPFVVYTVFIKTRFENSIFTRNYIKSIEVKVDSLVNSVNVPAVKQGWTTFKHTVRKTGDFYLVNDYTKEKLT</sequence>
<name>A0A1E4SMZ3_9ASCO</name>
<feature type="compositionally biased region" description="Low complexity" evidence="6">
    <location>
        <begin position="17"/>
        <end position="31"/>
    </location>
</feature>
<dbReference type="Proteomes" id="UP000094285">
    <property type="component" value="Unassembled WGS sequence"/>
</dbReference>
<dbReference type="PANTHER" id="PTHR12703">
    <property type="entry name" value="TRANSMEMBRANE PROTEIN 33"/>
    <property type="match status" value="1"/>
</dbReference>
<comment type="similarity">
    <text evidence="2">Belongs to the PER33/POM33 family.</text>
</comment>